<keyword evidence="7" id="KW-0175">Coiled coil</keyword>
<dbReference type="InterPro" id="IPR049278">
    <property type="entry name" value="MS_channel_C"/>
</dbReference>
<feature type="domain" description="Mechanosensitive ion channel inner membrane" evidence="12">
    <location>
        <begin position="502"/>
        <end position="839"/>
    </location>
</feature>
<feature type="signal peptide" evidence="10">
    <location>
        <begin position="1"/>
        <end position="29"/>
    </location>
</feature>
<feature type="transmembrane region" description="Helical" evidence="9">
    <location>
        <begin position="623"/>
        <end position="646"/>
    </location>
</feature>
<dbReference type="RefSeq" id="WP_052575310.1">
    <property type="nucleotide sequence ID" value="NZ_AVCK01000022.1"/>
</dbReference>
<feature type="transmembrane region" description="Helical" evidence="9">
    <location>
        <begin position="812"/>
        <end position="831"/>
    </location>
</feature>
<proteinExistence type="inferred from homology"/>
<accession>A0A091BNM3</accession>
<dbReference type="Pfam" id="PF00924">
    <property type="entry name" value="MS_channel_2nd"/>
    <property type="match status" value="1"/>
</dbReference>
<feature type="domain" description="Mechanosensitive ion channel MscS C-terminal" evidence="14">
    <location>
        <begin position="1017"/>
        <end position="1100"/>
    </location>
</feature>
<name>A0A091BNM3_9GAMM</name>
<evidence type="ECO:0000259" key="13">
    <source>
        <dbReference type="Pfam" id="PF12795"/>
    </source>
</evidence>
<feature type="transmembrane region" description="Helical" evidence="9">
    <location>
        <begin position="658"/>
        <end position="676"/>
    </location>
</feature>
<dbReference type="OrthoDB" id="9799209at2"/>
<comment type="caution">
    <text evidence="15">The sequence shown here is derived from an EMBL/GenBank/DDBJ whole genome shotgun (WGS) entry which is preliminary data.</text>
</comment>
<keyword evidence="4 9" id="KW-0812">Transmembrane</keyword>
<dbReference type="PROSITE" id="PS01246">
    <property type="entry name" value="UPF0003"/>
    <property type="match status" value="1"/>
</dbReference>
<feature type="domain" description="Mechanosensitive ion channel MscS porin" evidence="13">
    <location>
        <begin position="42"/>
        <end position="273"/>
    </location>
</feature>
<feature type="coiled-coil region" evidence="7">
    <location>
        <begin position="189"/>
        <end position="268"/>
    </location>
</feature>
<keyword evidence="3" id="KW-1003">Cell membrane</keyword>
<feature type="chain" id="PRO_5001869968" evidence="10">
    <location>
        <begin position="30"/>
        <end position="1139"/>
    </location>
</feature>
<organism evidence="15 16">
    <name type="scientific">Arenimonas metalli CF5-1</name>
    <dbReference type="NCBI Taxonomy" id="1384056"/>
    <lineage>
        <taxon>Bacteria</taxon>
        <taxon>Pseudomonadati</taxon>
        <taxon>Pseudomonadota</taxon>
        <taxon>Gammaproteobacteria</taxon>
        <taxon>Lysobacterales</taxon>
        <taxon>Lysobacteraceae</taxon>
        <taxon>Arenimonas</taxon>
    </lineage>
</organism>
<dbReference type="InterPro" id="IPR025692">
    <property type="entry name" value="MscS_IM_dom1"/>
</dbReference>
<evidence type="ECO:0000256" key="9">
    <source>
        <dbReference type="SAM" id="Phobius"/>
    </source>
</evidence>
<feature type="transmembrane region" description="Helical" evidence="9">
    <location>
        <begin position="697"/>
        <end position="717"/>
    </location>
</feature>
<dbReference type="Proteomes" id="UP000029393">
    <property type="component" value="Unassembled WGS sequence"/>
</dbReference>
<feature type="transmembrane region" description="Helical" evidence="9">
    <location>
        <begin position="895"/>
        <end position="916"/>
    </location>
</feature>
<dbReference type="Pfam" id="PF21082">
    <property type="entry name" value="MS_channel_3rd"/>
    <property type="match status" value="1"/>
</dbReference>
<dbReference type="PANTHER" id="PTHR30347:SF1">
    <property type="entry name" value="MECHANOSENSITIVE CHANNEL MSCK"/>
    <property type="match status" value="1"/>
</dbReference>
<evidence type="ECO:0000256" key="7">
    <source>
        <dbReference type="SAM" id="Coils"/>
    </source>
</evidence>
<dbReference type="SUPFAM" id="SSF82689">
    <property type="entry name" value="Mechanosensitive channel protein MscS (YggB), C-terminal domain"/>
    <property type="match status" value="1"/>
</dbReference>
<dbReference type="InterPro" id="IPR024393">
    <property type="entry name" value="MscS_porin"/>
</dbReference>
<evidence type="ECO:0000256" key="2">
    <source>
        <dbReference type="ARBA" id="ARBA00008017"/>
    </source>
</evidence>
<dbReference type="PANTHER" id="PTHR30347">
    <property type="entry name" value="POTASSIUM CHANNEL RELATED"/>
    <property type="match status" value="1"/>
</dbReference>
<feature type="region of interest" description="Disordered" evidence="8">
    <location>
        <begin position="1115"/>
        <end position="1139"/>
    </location>
</feature>
<feature type="region of interest" description="Disordered" evidence="8">
    <location>
        <begin position="387"/>
        <end position="408"/>
    </location>
</feature>
<dbReference type="Gene3D" id="1.10.287.1260">
    <property type="match status" value="1"/>
</dbReference>
<dbReference type="STRING" id="1384056.N787_02855"/>
<evidence type="ECO:0000313" key="15">
    <source>
        <dbReference type="EMBL" id="KFN45905.1"/>
    </source>
</evidence>
<dbReference type="Pfam" id="PF12794">
    <property type="entry name" value="MscS_TM"/>
    <property type="match status" value="1"/>
</dbReference>
<evidence type="ECO:0000256" key="6">
    <source>
        <dbReference type="ARBA" id="ARBA00023136"/>
    </source>
</evidence>
<evidence type="ECO:0000259" key="14">
    <source>
        <dbReference type="Pfam" id="PF21082"/>
    </source>
</evidence>
<dbReference type="GO" id="GO:0005886">
    <property type="term" value="C:plasma membrane"/>
    <property type="evidence" value="ECO:0007669"/>
    <property type="project" value="UniProtKB-SubCell"/>
</dbReference>
<feature type="transmembrane region" description="Helical" evidence="9">
    <location>
        <begin position="729"/>
        <end position="750"/>
    </location>
</feature>
<evidence type="ECO:0000256" key="3">
    <source>
        <dbReference type="ARBA" id="ARBA00022475"/>
    </source>
</evidence>
<dbReference type="InterPro" id="IPR006685">
    <property type="entry name" value="MscS_channel_2nd"/>
</dbReference>
<evidence type="ECO:0000256" key="4">
    <source>
        <dbReference type="ARBA" id="ARBA00022692"/>
    </source>
</evidence>
<keyword evidence="6 9" id="KW-0472">Membrane</keyword>
<evidence type="ECO:0000256" key="10">
    <source>
        <dbReference type="SAM" id="SignalP"/>
    </source>
</evidence>
<feature type="transmembrane region" description="Helical" evidence="9">
    <location>
        <begin position="503"/>
        <end position="522"/>
    </location>
</feature>
<evidence type="ECO:0000259" key="12">
    <source>
        <dbReference type="Pfam" id="PF12794"/>
    </source>
</evidence>
<gene>
    <name evidence="15" type="ORF">N787_02855</name>
</gene>
<dbReference type="InterPro" id="IPR023408">
    <property type="entry name" value="MscS_beta-dom_sf"/>
</dbReference>
<dbReference type="InterPro" id="IPR052702">
    <property type="entry name" value="MscS-like_channel"/>
</dbReference>
<dbReference type="Gene3D" id="3.30.70.100">
    <property type="match status" value="1"/>
</dbReference>
<comment type="similarity">
    <text evidence="2">Belongs to the MscS (TC 1.A.23) family.</text>
</comment>
<dbReference type="EMBL" id="AVCK01000022">
    <property type="protein sequence ID" value="KFN45905.1"/>
    <property type="molecule type" value="Genomic_DNA"/>
</dbReference>
<feature type="transmembrane region" description="Helical" evidence="9">
    <location>
        <begin position="584"/>
        <end position="603"/>
    </location>
</feature>
<feature type="transmembrane region" description="Helical" evidence="9">
    <location>
        <begin position="851"/>
        <end position="874"/>
    </location>
</feature>
<evidence type="ECO:0000259" key="11">
    <source>
        <dbReference type="Pfam" id="PF00924"/>
    </source>
</evidence>
<evidence type="ECO:0000313" key="16">
    <source>
        <dbReference type="Proteomes" id="UP000029393"/>
    </source>
</evidence>
<dbReference type="InterPro" id="IPR011066">
    <property type="entry name" value="MscS_channel_C_sf"/>
</dbReference>
<keyword evidence="5 9" id="KW-1133">Transmembrane helix</keyword>
<feature type="transmembrane region" description="Helical" evidence="9">
    <location>
        <begin position="928"/>
        <end position="956"/>
    </location>
</feature>
<dbReference type="GO" id="GO:0008381">
    <property type="term" value="F:mechanosensitive monoatomic ion channel activity"/>
    <property type="evidence" value="ECO:0007669"/>
    <property type="project" value="UniProtKB-ARBA"/>
</dbReference>
<dbReference type="InterPro" id="IPR006686">
    <property type="entry name" value="MscS_channel_CS"/>
</dbReference>
<evidence type="ECO:0000256" key="8">
    <source>
        <dbReference type="SAM" id="MobiDB-lite"/>
    </source>
</evidence>
<dbReference type="Pfam" id="PF12795">
    <property type="entry name" value="MscS_porin"/>
    <property type="match status" value="1"/>
</dbReference>
<keyword evidence="16" id="KW-1185">Reference proteome</keyword>
<feature type="coiled-coil region" evidence="7">
    <location>
        <begin position="116"/>
        <end position="143"/>
    </location>
</feature>
<comment type="subcellular location">
    <subcellularLocation>
        <location evidence="1">Cell membrane</location>
        <topology evidence="1">Multi-pass membrane protein</topology>
    </subcellularLocation>
</comment>
<sequence length="1139" mass="125156">MRPHPRPASSRLLAPFLLLVLALPGAAVAAPSSPTDLLRTAAETLADPQAKATNDALDAAAEADREAAELAERLAALRTEAANAPARSRELTAQLEVDRQRSLREWQARLPARADVETLEIALEQERLAAEQLRSQIETLATEMAASFAQPARSAQDMAAIQARLDELAQPAAPAEGEPDPLVRARALRNEAERRKLAADLALRQAQQDLAATRQRLQELELRALRHRLAVREPRMAVLQRRIAELGREELAGLAEQLTAQAETLATEDPAVAEAARVNRALGEELVETNESLARQRSQLVGEEEALARDLAGLQDARTRLELGGQSEQVGTWLWAELRRLEPEARLNDRLDEIRESLGQLRLRLITLGELQRELADLPDAVRTLRRQAPGSEEDAPQATEATEDPLPALLEQRRDLASRLEPLIWRQVAALEQSERSLQSRLDANVALRTTLDRHLLWIRSHPPVGGDWLATVPAGAQDLVKPSRFTTTAMLVQRDFIERPLVYLAALLLVAGLFVLRHRAPEKLEAMAQAVRQIRADRYRRTFEALGWTLAGALPGAVALFASGKLLQGVGDSGKYSDSLGLALQALALPAFTLAFLAWMVRERGLAHAHFRWTKTRREALARWLPKAMLVLLPLYFVVALSFIRNQELAISVPGRIAIVLASLFSAWVLWDLLQPARLWHTRGHDPEPSGTRRVLRALVPAGLVAMALLALDGYVYSSAILLDAQFASVGMVTAVAVLHGLLARWFLLGERRLALHRQDQKREAAAQAAAEGPAEPEDGGEAVPAELEQEITLETVNAQSRRLLRAFKLTLLVVGLAWVWADVLPAFARFDEIALWHVSDTAEDGSSVQVAVTLMAALLGLLALALTFVAARNLPGLLEIGLRSRANIDAASRYAITSVARYAIVLVGVVLGLGSLGLHWGQLQWMAAALTVGLGFGLQEIFANFVSGLILLFERPFRVGDVITVNNLDGTVTRIRTRATTILDFDNKEIVVPNKAFITGQLVNWTLSDETTRITIKVGVDYGTDPALVHKLLLQAANENARVLQDWPPRSWLLEFGASTLDFELRVFVGAMTDRLAVRNEINMRLIELFAEHDIEFAYPQMDIHVRDLPAPRDIEPRAGRAPGGGPQDPRGAPSP</sequence>
<dbReference type="InterPro" id="IPR010920">
    <property type="entry name" value="LSM_dom_sf"/>
</dbReference>
<dbReference type="AlphaFoldDB" id="A0A091BNM3"/>
<dbReference type="InterPro" id="IPR011014">
    <property type="entry name" value="MscS_channel_TM-2"/>
</dbReference>
<dbReference type="SUPFAM" id="SSF50182">
    <property type="entry name" value="Sm-like ribonucleoproteins"/>
    <property type="match status" value="1"/>
</dbReference>
<protein>
    <submittedName>
        <fullName evidence="15">Uncharacterized protein</fullName>
    </submittedName>
</protein>
<dbReference type="PATRIC" id="fig|1384056.3.peg.1691"/>
<dbReference type="eggNOG" id="COG1196">
    <property type="taxonomic scope" value="Bacteria"/>
</dbReference>
<dbReference type="Gene3D" id="2.30.30.60">
    <property type="match status" value="1"/>
</dbReference>
<evidence type="ECO:0000256" key="5">
    <source>
        <dbReference type="ARBA" id="ARBA00022989"/>
    </source>
</evidence>
<keyword evidence="10" id="KW-0732">Signal</keyword>
<dbReference type="eggNOG" id="COG3264">
    <property type="taxonomic scope" value="Bacteria"/>
</dbReference>
<evidence type="ECO:0000256" key="1">
    <source>
        <dbReference type="ARBA" id="ARBA00004651"/>
    </source>
</evidence>
<dbReference type="SUPFAM" id="SSF82861">
    <property type="entry name" value="Mechanosensitive channel protein MscS (YggB), transmembrane region"/>
    <property type="match status" value="1"/>
</dbReference>
<feature type="domain" description="Mechanosensitive ion channel MscS" evidence="11">
    <location>
        <begin position="944"/>
        <end position="1009"/>
    </location>
</feature>
<feature type="transmembrane region" description="Helical" evidence="9">
    <location>
        <begin position="543"/>
        <end position="564"/>
    </location>
</feature>
<reference evidence="15 16" key="1">
    <citation type="submission" date="2013-09" db="EMBL/GenBank/DDBJ databases">
        <title>Genome sequencing of Arenimonas metalli.</title>
        <authorList>
            <person name="Chen F."/>
            <person name="Wang G."/>
        </authorList>
    </citation>
    <scope>NUCLEOTIDE SEQUENCE [LARGE SCALE GENOMIC DNA]</scope>
    <source>
        <strain evidence="15 16">CF5-1</strain>
    </source>
</reference>